<gene>
    <name evidence="1" type="ORF">GMARGA_LOCUS40091</name>
</gene>
<reference evidence="1 2" key="1">
    <citation type="submission" date="2021-06" db="EMBL/GenBank/DDBJ databases">
        <authorList>
            <person name="Kallberg Y."/>
            <person name="Tangrot J."/>
            <person name="Rosling A."/>
        </authorList>
    </citation>
    <scope>NUCLEOTIDE SEQUENCE [LARGE SCALE GENOMIC DNA]</scope>
    <source>
        <strain evidence="1 2">120-4 pot B 10/14</strain>
    </source>
</reference>
<accession>A0ABN7X8D8</accession>
<sequence length="48" mass="5477">STSQVQSQETFQYIFADLVEKYSRTISLKDCDVNPKRIQIANTLAVVK</sequence>
<proteinExistence type="predicted"/>
<dbReference type="Proteomes" id="UP000789901">
    <property type="component" value="Unassembled WGS sequence"/>
</dbReference>
<protein>
    <submittedName>
        <fullName evidence="1">2900_t:CDS:1</fullName>
    </submittedName>
</protein>
<evidence type="ECO:0000313" key="1">
    <source>
        <dbReference type="EMBL" id="CAG8850188.1"/>
    </source>
</evidence>
<organism evidence="1 2">
    <name type="scientific">Gigaspora margarita</name>
    <dbReference type="NCBI Taxonomy" id="4874"/>
    <lineage>
        <taxon>Eukaryota</taxon>
        <taxon>Fungi</taxon>
        <taxon>Fungi incertae sedis</taxon>
        <taxon>Mucoromycota</taxon>
        <taxon>Glomeromycotina</taxon>
        <taxon>Glomeromycetes</taxon>
        <taxon>Diversisporales</taxon>
        <taxon>Gigasporaceae</taxon>
        <taxon>Gigaspora</taxon>
    </lineage>
</organism>
<keyword evidence="2" id="KW-1185">Reference proteome</keyword>
<comment type="caution">
    <text evidence="1">The sequence shown here is derived from an EMBL/GenBank/DDBJ whole genome shotgun (WGS) entry which is preliminary data.</text>
</comment>
<name>A0ABN7X8D8_GIGMA</name>
<evidence type="ECO:0000313" key="2">
    <source>
        <dbReference type="Proteomes" id="UP000789901"/>
    </source>
</evidence>
<dbReference type="EMBL" id="CAJVQB010099916">
    <property type="protein sequence ID" value="CAG8850188.1"/>
    <property type="molecule type" value="Genomic_DNA"/>
</dbReference>
<feature type="non-terminal residue" evidence="1">
    <location>
        <position position="1"/>
    </location>
</feature>